<proteinExistence type="predicted"/>
<evidence type="ECO:0000313" key="1">
    <source>
        <dbReference type="EMBL" id="CAH3146120.1"/>
    </source>
</evidence>
<protein>
    <submittedName>
        <fullName evidence="1">Uncharacterized protein</fullName>
    </submittedName>
</protein>
<feature type="non-terminal residue" evidence="1">
    <location>
        <position position="1"/>
    </location>
</feature>
<keyword evidence="2" id="KW-1185">Reference proteome</keyword>
<accession>A0AAU9XHL0</accession>
<evidence type="ECO:0000313" key="2">
    <source>
        <dbReference type="Proteomes" id="UP001159428"/>
    </source>
</evidence>
<dbReference type="EMBL" id="CALNXJ010000041">
    <property type="protein sequence ID" value="CAH3146120.1"/>
    <property type="molecule type" value="Genomic_DNA"/>
</dbReference>
<comment type="caution">
    <text evidence="1">The sequence shown here is derived from an EMBL/GenBank/DDBJ whole genome shotgun (WGS) entry which is preliminary data.</text>
</comment>
<organism evidence="1 2">
    <name type="scientific">Pocillopora meandrina</name>
    <dbReference type="NCBI Taxonomy" id="46732"/>
    <lineage>
        <taxon>Eukaryota</taxon>
        <taxon>Metazoa</taxon>
        <taxon>Cnidaria</taxon>
        <taxon>Anthozoa</taxon>
        <taxon>Hexacorallia</taxon>
        <taxon>Scleractinia</taxon>
        <taxon>Astrocoeniina</taxon>
        <taxon>Pocilloporidae</taxon>
        <taxon>Pocillopora</taxon>
    </lineage>
</organism>
<reference evidence="1 2" key="1">
    <citation type="submission" date="2022-05" db="EMBL/GenBank/DDBJ databases">
        <authorList>
            <consortium name="Genoscope - CEA"/>
            <person name="William W."/>
        </authorList>
    </citation>
    <scope>NUCLEOTIDE SEQUENCE [LARGE SCALE GENOMIC DNA]</scope>
</reference>
<gene>
    <name evidence="1" type="ORF">PMEA_00022840</name>
</gene>
<dbReference type="Proteomes" id="UP001159428">
    <property type="component" value="Unassembled WGS sequence"/>
</dbReference>
<sequence length="119" mass="13357">TFHYDSKLWSNKETFNIDGGKTGFDSEETKLPTYWNTSFTKICLGMKIGQRINFILIKKQARRPKARIGILGNNENDCNSCDSRIGFGTGGKHDDSNTCGNEAKYGKTHIKAMGYILVQ</sequence>
<name>A0AAU9XHL0_9CNID</name>
<dbReference type="AlphaFoldDB" id="A0AAU9XHL0"/>